<dbReference type="Pfam" id="PF17768">
    <property type="entry name" value="RecJ_OB"/>
    <property type="match status" value="1"/>
</dbReference>
<dbReference type="GO" id="GO:0006281">
    <property type="term" value="P:DNA repair"/>
    <property type="evidence" value="ECO:0007669"/>
    <property type="project" value="InterPro"/>
</dbReference>
<dbReference type="SUPFAM" id="SSF64182">
    <property type="entry name" value="DHH phosphoesterases"/>
    <property type="match status" value="1"/>
</dbReference>
<dbReference type="GO" id="GO:0003676">
    <property type="term" value="F:nucleic acid binding"/>
    <property type="evidence" value="ECO:0007669"/>
    <property type="project" value="InterPro"/>
</dbReference>
<organism evidence="9 10">
    <name type="scientific">Proteiniclasticum ruminis</name>
    <dbReference type="NCBI Taxonomy" id="398199"/>
    <lineage>
        <taxon>Bacteria</taxon>
        <taxon>Bacillati</taxon>
        <taxon>Bacillota</taxon>
        <taxon>Clostridia</taxon>
        <taxon>Eubacteriales</taxon>
        <taxon>Clostridiaceae</taxon>
        <taxon>Proteiniclasticum</taxon>
    </lineage>
</organism>
<dbReference type="PANTHER" id="PTHR30255:SF2">
    <property type="entry name" value="SINGLE-STRANDED-DNA-SPECIFIC EXONUCLEASE RECJ"/>
    <property type="match status" value="1"/>
</dbReference>
<dbReference type="Gene3D" id="3.90.1640.30">
    <property type="match status" value="1"/>
</dbReference>
<evidence type="ECO:0000313" key="10">
    <source>
        <dbReference type="Proteomes" id="UP000183255"/>
    </source>
</evidence>
<dbReference type="InterPro" id="IPR003156">
    <property type="entry name" value="DHHA1_dom"/>
</dbReference>
<proteinExistence type="inferred from homology"/>
<dbReference type="PANTHER" id="PTHR30255">
    <property type="entry name" value="SINGLE-STRANDED-DNA-SPECIFIC EXONUCLEASE RECJ"/>
    <property type="match status" value="1"/>
</dbReference>
<evidence type="ECO:0000256" key="2">
    <source>
        <dbReference type="ARBA" id="ARBA00019841"/>
    </source>
</evidence>
<dbReference type="EMBL" id="FNDZ01000002">
    <property type="protein sequence ID" value="SDI32119.1"/>
    <property type="molecule type" value="Genomic_DNA"/>
</dbReference>
<evidence type="ECO:0000256" key="4">
    <source>
        <dbReference type="ARBA" id="ARBA00022801"/>
    </source>
</evidence>
<dbReference type="InterPro" id="IPR001667">
    <property type="entry name" value="DDH_dom"/>
</dbReference>
<comment type="similarity">
    <text evidence="1">Belongs to the RecJ family.</text>
</comment>
<dbReference type="GO" id="GO:0008409">
    <property type="term" value="F:5'-3' exonuclease activity"/>
    <property type="evidence" value="ECO:0007669"/>
    <property type="project" value="InterPro"/>
</dbReference>
<sequence>MQSKWMMKNIRTDYGALSRALNLPEEIARCLVNRCPGTLEEMKAYLHPSLSDLHDPGLMKDMDLAVDLILTALEEEKRIRLVGDFDIDGSMSIYIALSALREVDALVDYEIPDRVKDGYGINKDMVEKAKEEGIDLLITFDNGISAFEAVQHAKDLGMDIIVTDHHDIPYSIEGDEKKQVLHPADAVVNPKQEGCSYPYKGLCGAVVAFKLIIKLYEVMGIEEDVVTRYLPYAAIATVGDIMDLTGENRIIVKHGLALLKNSKNEGLLALAEAADLSLTDVSTYSIGFVLGPCFNAAGRLATARKSVELLFSKGEEARRLARELYQLNQTRKAMTEEGIILAEDVIRTHGYQEDHVMVLHLEDVHESLAGIIAGRVKERYYRPAIVLTTTENGLKGSARSIEEYNIFEGLSSVKEHLKKFGGHPMAAGLTIEEEHLNLLRASLNQNSELSEEDLLPKVRIDARLSPGKITESFVRALDALEPFGKENPKPVFAEKELTISQIYVLGQKKDHLKFLFQSETSLVEGIYFYGVKKLEDYYREVHGMEPERLDLLLKDKKVDLLFYPDLNTYNGITRVQLKILDLRIS</sequence>
<evidence type="ECO:0000256" key="1">
    <source>
        <dbReference type="ARBA" id="ARBA00005915"/>
    </source>
</evidence>
<feature type="domain" description="RecJ OB" evidence="8">
    <location>
        <begin position="460"/>
        <end position="581"/>
    </location>
</feature>
<keyword evidence="5 9" id="KW-0269">Exonuclease</keyword>
<dbReference type="Pfam" id="PF01368">
    <property type="entry name" value="DHH"/>
    <property type="match status" value="1"/>
</dbReference>
<keyword evidence="4" id="KW-0378">Hydrolase</keyword>
<evidence type="ECO:0000259" key="6">
    <source>
        <dbReference type="Pfam" id="PF01368"/>
    </source>
</evidence>
<protein>
    <recommendedName>
        <fullName evidence="2">Single-stranded-DNA-specific exonuclease RecJ</fullName>
    </recommendedName>
</protein>
<dbReference type="NCBIfam" id="TIGR00644">
    <property type="entry name" value="recJ"/>
    <property type="match status" value="1"/>
</dbReference>
<keyword evidence="3" id="KW-0540">Nuclease</keyword>
<evidence type="ECO:0000256" key="5">
    <source>
        <dbReference type="ARBA" id="ARBA00022839"/>
    </source>
</evidence>
<gene>
    <name evidence="9" type="ORF">SAMN05421804_10246</name>
</gene>
<evidence type="ECO:0000259" key="8">
    <source>
        <dbReference type="Pfam" id="PF17768"/>
    </source>
</evidence>
<dbReference type="Gene3D" id="2.40.50.460">
    <property type="match status" value="1"/>
</dbReference>
<dbReference type="GO" id="GO:0006310">
    <property type="term" value="P:DNA recombination"/>
    <property type="evidence" value="ECO:0007669"/>
    <property type="project" value="InterPro"/>
</dbReference>
<reference evidence="9 10" key="1">
    <citation type="submission" date="2016-10" db="EMBL/GenBank/DDBJ databases">
        <authorList>
            <person name="de Groot N.N."/>
        </authorList>
    </citation>
    <scope>NUCLEOTIDE SEQUENCE [LARGE SCALE GENOMIC DNA]</scope>
    <source>
        <strain evidence="9 10">CGMCC 1.5058</strain>
    </source>
</reference>
<dbReference type="InterPro" id="IPR038763">
    <property type="entry name" value="DHH_sf"/>
</dbReference>
<name>A0A1G8JLC7_9CLOT</name>
<dbReference type="Proteomes" id="UP000183255">
    <property type="component" value="Unassembled WGS sequence"/>
</dbReference>
<feature type="domain" description="DHHA1" evidence="7">
    <location>
        <begin position="355"/>
        <end position="445"/>
    </location>
</feature>
<dbReference type="InterPro" id="IPR041122">
    <property type="entry name" value="RecJ_OB"/>
</dbReference>
<evidence type="ECO:0000256" key="3">
    <source>
        <dbReference type="ARBA" id="ARBA00022722"/>
    </source>
</evidence>
<feature type="domain" description="DDH" evidence="6">
    <location>
        <begin position="79"/>
        <end position="235"/>
    </location>
</feature>
<dbReference type="InterPro" id="IPR051673">
    <property type="entry name" value="SSDNA_exonuclease_RecJ"/>
</dbReference>
<evidence type="ECO:0000259" key="7">
    <source>
        <dbReference type="Pfam" id="PF02272"/>
    </source>
</evidence>
<dbReference type="InterPro" id="IPR004610">
    <property type="entry name" value="RecJ"/>
</dbReference>
<evidence type="ECO:0000313" key="9">
    <source>
        <dbReference type="EMBL" id="SDI32119.1"/>
    </source>
</evidence>
<dbReference type="Pfam" id="PF02272">
    <property type="entry name" value="DHHA1"/>
    <property type="match status" value="1"/>
</dbReference>
<accession>A0A1G8JLC7</accession>
<dbReference type="AlphaFoldDB" id="A0A1G8JLC7"/>